<gene>
    <name evidence="1" type="ORF">ONS98_06730</name>
</gene>
<dbReference type="Proteomes" id="UP001209476">
    <property type="component" value="Unassembled WGS sequence"/>
</dbReference>
<dbReference type="EMBL" id="JAPDUM010000001">
    <property type="protein sequence ID" value="MCW4164920.1"/>
    <property type="molecule type" value="Genomic_DNA"/>
</dbReference>
<dbReference type="PROSITE" id="PS51257">
    <property type="entry name" value="PROKAR_LIPOPROTEIN"/>
    <property type="match status" value="1"/>
</dbReference>
<dbReference type="RefSeq" id="WP_153072794.1">
    <property type="nucleotide sequence ID" value="NZ_JAHOMZ010000033.1"/>
</dbReference>
<reference evidence="1" key="1">
    <citation type="submission" date="2022-11" db="EMBL/GenBank/DDBJ databases">
        <title>Genomic repertoires linked with pathogenic potency of arthritogenic Prevotella copri isolated from the gut of rheumatoid arthritis patients.</title>
        <authorList>
            <person name="Nii T."/>
            <person name="Maeda Y."/>
            <person name="Motooka D."/>
            <person name="Naito M."/>
            <person name="Matsumoto Y."/>
            <person name="Ogawa T."/>
            <person name="Oguro-Igashira E."/>
            <person name="Kishikawa T."/>
            <person name="Yamashita M."/>
            <person name="Koizumi S."/>
            <person name="Kurakawa T."/>
            <person name="Okumura R."/>
            <person name="Kayama H."/>
            <person name="Murakami M."/>
            <person name="Sakaguchi T."/>
            <person name="Das B."/>
            <person name="Nakamura S."/>
            <person name="Okada Y."/>
            <person name="Kumanogoh A."/>
            <person name="Takeda K."/>
        </authorList>
    </citation>
    <scope>NUCLEOTIDE SEQUENCE</scope>
    <source>
        <strain evidence="1">RA-N001-16</strain>
    </source>
</reference>
<proteinExistence type="predicted"/>
<accession>A0A5P0Y7H8</accession>
<evidence type="ECO:0000313" key="1">
    <source>
        <dbReference type="EMBL" id="MCW4164920.1"/>
    </source>
</evidence>
<protein>
    <submittedName>
        <fullName evidence="1">Uncharacterized protein</fullName>
    </submittedName>
</protein>
<evidence type="ECO:0000313" key="2">
    <source>
        <dbReference type="Proteomes" id="UP001209476"/>
    </source>
</evidence>
<name>A0A5P0Y7H8_9BACT</name>
<sequence>MKKIVYLFLVFITIGVVSSCNSKSAKEAELRKQMVADSIYNDSISKEEKAAELKDKKIEFLKNFYKNTIYSSDEFGSESYSAYTANFERHLSPKVKKALADYDDGIDYGQGEHGEYIKWFVLGDEGDYGDEGPKMDYEAEADNWFKVTISDKTTVRIKVDSDPEDDENFIVTGLECPNYGIKVTP</sequence>
<organism evidence="1 2">
    <name type="scientific">Segatella copri</name>
    <dbReference type="NCBI Taxonomy" id="165179"/>
    <lineage>
        <taxon>Bacteria</taxon>
        <taxon>Pseudomonadati</taxon>
        <taxon>Bacteroidota</taxon>
        <taxon>Bacteroidia</taxon>
        <taxon>Bacteroidales</taxon>
        <taxon>Prevotellaceae</taxon>
        <taxon>Segatella</taxon>
    </lineage>
</organism>
<comment type="caution">
    <text evidence="1">The sequence shown here is derived from an EMBL/GenBank/DDBJ whole genome shotgun (WGS) entry which is preliminary data.</text>
</comment>
<dbReference type="AlphaFoldDB" id="A0A5P0Y7H8"/>